<proteinExistence type="predicted"/>
<dbReference type="EMBL" id="OM869512">
    <property type="protein sequence ID" value="UPW40879.1"/>
    <property type="molecule type" value="Genomic_DNA"/>
</dbReference>
<protein>
    <submittedName>
        <fullName evidence="1">Uncharacterized protein</fullName>
    </submittedName>
</protein>
<evidence type="ECO:0000313" key="1">
    <source>
        <dbReference type="EMBL" id="UPW40879.1"/>
    </source>
</evidence>
<name>A0A976N0B4_9VIRU</name>
<accession>A0A976N0B4</accession>
<sequence>MKNLDCSYLLVYDSRDSRRRTPVKSLVGRHSFYAVKVPFGAYTTDAFFACRALDCFVHKGFSFVPMTERELFGYLRHRINFDNLSDVSSILTTDEPVADFVERFKEYSCHD</sequence>
<reference evidence="1" key="1">
    <citation type="submission" date="2022-02" db="EMBL/GenBank/DDBJ databases">
        <title>Towards deciphering the DNA virus diversity associated with rodent species in the families Cricetidae and Heteromyidae.</title>
        <authorList>
            <person name="Lund M."/>
            <person name="Larsen B.B."/>
            <person name="Gryseels S."/>
            <person name="Kraberger S."/>
            <person name="Rowsey D.M."/>
            <person name="Steger L."/>
            <person name="Yule K.M."/>
            <person name="Upham N.S."/>
            <person name="Worobey M."/>
            <person name="Van Doorslaer K."/>
            <person name="Varsani A."/>
        </authorList>
    </citation>
    <scope>NUCLEOTIDE SEQUENCE</scope>
    <source>
        <strain evidence="1">UA08Rod_6396</strain>
    </source>
</reference>
<organism evidence="1">
    <name type="scientific">Sigmofec virus UA08Rod_6396</name>
    <dbReference type="NCBI Taxonomy" id="2929227"/>
    <lineage>
        <taxon>Viruses</taxon>
        <taxon>Monodnaviria</taxon>
        <taxon>Sangervirae</taxon>
        <taxon>Phixviricota</taxon>
        <taxon>Malgrandaviricetes</taxon>
        <taxon>Petitvirales</taxon>
        <taxon>Microviridae</taxon>
    </lineage>
</organism>